<dbReference type="GO" id="GO:0005576">
    <property type="term" value="C:extracellular region"/>
    <property type="evidence" value="ECO:0007669"/>
    <property type="project" value="InterPro"/>
</dbReference>
<evidence type="ECO:0000313" key="5">
    <source>
        <dbReference type="EMBL" id="USW59332.1"/>
    </source>
</evidence>
<dbReference type="AlphaFoldDB" id="A0A9Q9B0A6"/>
<protein>
    <submittedName>
        <fullName evidence="5">Cellulose-binding domain, fungal, Cellulose-binding domain superfamily</fullName>
    </submittedName>
</protein>
<gene>
    <name evidence="5" type="ORF">Slin15195_G126510</name>
</gene>
<keyword evidence="6" id="KW-1185">Reference proteome</keyword>
<feature type="compositionally biased region" description="Low complexity" evidence="2">
    <location>
        <begin position="355"/>
        <end position="367"/>
    </location>
</feature>
<evidence type="ECO:0000256" key="1">
    <source>
        <dbReference type="ARBA" id="ARBA00022729"/>
    </source>
</evidence>
<feature type="compositionally biased region" description="Acidic residues" evidence="2">
    <location>
        <begin position="485"/>
        <end position="508"/>
    </location>
</feature>
<feature type="signal peptide" evidence="3">
    <location>
        <begin position="1"/>
        <end position="21"/>
    </location>
</feature>
<feature type="chain" id="PRO_5040253394" evidence="3">
    <location>
        <begin position="22"/>
        <end position="569"/>
    </location>
</feature>
<dbReference type="Proteomes" id="UP001056384">
    <property type="component" value="Chromosome 12"/>
</dbReference>
<dbReference type="SUPFAM" id="SSF57180">
    <property type="entry name" value="Cellulose-binding domain"/>
    <property type="match status" value="1"/>
</dbReference>
<name>A0A9Q9B0A6_9PEZI</name>
<accession>A0A9Q9B0A6</accession>
<evidence type="ECO:0000256" key="3">
    <source>
        <dbReference type="SAM" id="SignalP"/>
    </source>
</evidence>
<reference evidence="5" key="1">
    <citation type="submission" date="2022-06" db="EMBL/GenBank/DDBJ databases">
        <title>Complete genome sequences of two strains of the flax pathogen Septoria linicola.</title>
        <authorList>
            <person name="Lapalu N."/>
            <person name="Simon A."/>
            <person name="Demenou B."/>
            <person name="Paumier D."/>
            <person name="Guillot M.-P."/>
            <person name="Gout L."/>
            <person name="Valade R."/>
        </authorList>
    </citation>
    <scope>NUCLEOTIDE SEQUENCE</scope>
    <source>
        <strain evidence="5">SE15195</strain>
    </source>
</reference>
<evidence type="ECO:0000313" key="6">
    <source>
        <dbReference type="Proteomes" id="UP001056384"/>
    </source>
</evidence>
<dbReference type="GO" id="GO:0030248">
    <property type="term" value="F:cellulose binding"/>
    <property type="evidence" value="ECO:0007669"/>
    <property type="project" value="InterPro"/>
</dbReference>
<evidence type="ECO:0000259" key="4">
    <source>
        <dbReference type="PROSITE" id="PS51164"/>
    </source>
</evidence>
<dbReference type="OrthoDB" id="2119228at2759"/>
<dbReference type="PROSITE" id="PS00562">
    <property type="entry name" value="CBM1_1"/>
    <property type="match status" value="1"/>
</dbReference>
<organism evidence="5 6">
    <name type="scientific">Septoria linicola</name>
    <dbReference type="NCBI Taxonomy" id="215465"/>
    <lineage>
        <taxon>Eukaryota</taxon>
        <taxon>Fungi</taxon>
        <taxon>Dikarya</taxon>
        <taxon>Ascomycota</taxon>
        <taxon>Pezizomycotina</taxon>
        <taxon>Dothideomycetes</taxon>
        <taxon>Dothideomycetidae</taxon>
        <taxon>Mycosphaerellales</taxon>
        <taxon>Mycosphaerellaceae</taxon>
        <taxon>Septoria</taxon>
    </lineage>
</organism>
<proteinExistence type="predicted"/>
<dbReference type="InterPro" id="IPR035971">
    <property type="entry name" value="CBD_sf"/>
</dbReference>
<sequence>MTAKLQHIITIWCLFTISAFAFPWQVPKLNLLQRDDPDDYARGDRRATVTVTVRATSTIARTTVTSSTTLISVSTSTLVRTSTVGRLTVTAKGETSTLTLPASTTTRISTIALPGSTSIRTVTAAAPLVSASPSLVPLYYQCGGFNYDGPTQCVRGAVCQYQNDFYHQCVIAPREGVSSPGVGNPATVTRTLPAPPASTQVITLPRETVTEAGEEITTVQTSILTRTITADGDVTTLYETLPPETTTLSQTLTERVTPAVLPGPTITETLPAATQTLTLGQSTSTTTVFRTLAAQTLTVEGEASTSTVFVTLDGELSTLTLIETTTAAGQALPASTITITQIVQTTIVQQIPGAETPTTAAEPAGPTSAIEPLPTQSLDEEDSVPDATATISDDIETPLPTQDADEEEAVPDATSTSSDEIAPPEPTIVEDEPVVDETPVEDEPSTADSDVTPVELPGEELADGEPTPEPSSPSDPAEEAGTVPDESDPVSVDDDAESVAVDEAEDPAVPDTFSPDDGTAEEDASIPASVSAEEDAQPTATGPAVQTQFVLPIPVVSAGAGAQASAGAR</sequence>
<feature type="region of interest" description="Disordered" evidence="2">
    <location>
        <begin position="355"/>
        <end position="545"/>
    </location>
</feature>
<dbReference type="PROSITE" id="PS51164">
    <property type="entry name" value="CBM1_2"/>
    <property type="match status" value="1"/>
</dbReference>
<dbReference type="EMBL" id="CP099429">
    <property type="protein sequence ID" value="USW59332.1"/>
    <property type="molecule type" value="Genomic_DNA"/>
</dbReference>
<dbReference type="SMART" id="SM00236">
    <property type="entry name" value="fCBD"/>
    <property type="match status" value="1"/>
</dbReference>
<dbReference type="GO" id="GO:0005975">
    <property type="term" value="P:carbohydrate metabolic process"/>
    <property type="evidence" value="ECO:0007669"/>
    <property type="project" value="InterPro"/>
</dbReference>
<dbReference type="InterPro" id="IPR000254">
    <property type="entry name" value="CBD"/>
</dbReference>
<evidence type="ECO:0000256" key="2">
    <source>
        <dbReference type="SAM" id="MobiDB-lite"/>
    </source>
</evidence>
<dbReference type="Pfam" id="PF00734">
    <property type="entry name" value="CBM_1"/>
    <property type="match status" value="1"/>
</dbReference>
<feature type="compositionally biased region" description="Acidic residues" evidence="2">
    <location>
        <begin position="428"/>
        <end position="445"/>
    </location>
</feature>
<keyword evidence="1 3" id="KW-0732">Signal</keyword>
<feature type="domain" description="CBM1" evidence="4">
    <location>
        <begin position="134"/>
        <end position="170"/>
    </location>
</feature>